<comment type="caution">
    <text evidence="2">The sequence shown here is derived from an EMBL/GenBank/DDBJ whole genome shotgun (WGS) entry which is preliminary data.</text>
</comment>
<keyword evidence="1" id="KW-0472">Membrane</keyword>
<dbReference type="EMBL" id="JAUSRE010000005">
    <property type="protein sequence ID" value="MDP9887844.1"/>
    <property type="molecule type" value="Genomic_DNA"/>
</dbReference>
<accession>A0ABT9RUG6</accession>
<protein>
    <submittedName>
        <fullName evidence="2">Uncharacterized protein</fullName>
    </submittedName>
</protein>
<organism evidence="2 3">
    <name type="scientific">Pseudarthrobacter enclensis</name>
    <dbReference type="NCBI Taxonomy" id="993070"/>
    <lineage>
        <taxon>Bacteria</taxon>
        <taxon>Bacillati</taxon>
        <taxon>Actinomycetota</taxon>
        <taxon>Actinomycetes</taxon>
        <taxon>Micrococcales</taxon>
        <taxon>Micrococcaceae</taxon>
        <taxon>Pseudarthrobacter</taxon>
    </lineage>
</organism>
<evidence type="ECO:0000313" key="2">
    <source>
        <dbReference type="EMBL" id="MDP9887844.1"/>
    </source>
</evidence>
<gene>
    <name evidence="2" type="ORF">J2X98_001422</name>
</gene>
<keyword evidence="1" id="KW-0812">Transmembrane</keyword>
<dbReference type="Proteomes" id="UP001226577">
    <property type="component" value="Unassembled WGS sequence"/>
</dbReference>
<evidence type="ECO:0000313" key="3">
    <source>
        <dbReference type="Proteomes" id="UP001226577"/>
    </source>
</evidence>
<keyword evidence="3" id="KW-1185">Reference proteome</keyword>
<proteinExistence type="predicted"/>
<name>A0ABT9RUG6_9MICC</name>
<reference evidence="2 3" key="1">
    <citation type="submission" date="2023-07" db="EMBL/GenBank/DDBJ databases">
        <title>Sorghum-associated microbial communities from plants grown in Nebraska, USA.</title>
        <authorList>
            <person name="Schachtman D."/>
        </authorList>
    </citation>
    <scope>NUCLEOTIDE SEQUENCE [LARGE SCALE GENOMIC DNA]</scope>
    <source>
        <strain evidence="2 3">CC222</strain>
    </source>
</reference>
<keyword evidence="1" id="KW-1133">Transmembrane helix</keyword>
<sequence length="91" mass="9665">MASKSSGKNHVLVLSCDTGEQAWAGADYGEARKQPQFLVRLACALIVNHVAGLWLLPLILPLVQALLQPMRFSGSSPRCAGAQCEHGLAVP</sequence>
<feature type="transmembrane region" description="Helical" evidence="1">
    <location>
        <begin position="37"/>
        <end position="60"/>
    </location>
</feature>
<evidence type="ECO:0000256" key="1">
    <source>
        <dbReference type="SAM" id="Phobius"/>
    </source>
</evidence>